<sequence>MAAPQEQNLKPSAYEQSTLGVSISYHPAFSWPEADIVLQSSDGTHYRLDSYTLRTTSGLFSTILSLPAPQGGHMSEPIATHEPDGVVEPLLRLMCGLYTPPWTSYDELESVVFLAEKWDAPGPLSSLRTALATPKWLAAHPLRLYALATHFGWRPEARLASTYTLPLSLFDPTHADALARLSAPALLALLHLHRVRRTALRALLDSPARFLAGNGDPFHCAACAVTPLDNRSWRALKARIGRELDGAPLGAELGVPVGGMCDWPEARACWAARCTKEGCGAANYDRVATLKQIRACVDALPVSVDLGAD</sequence>
<protein>
    <recommendedName>
        <fullName evidence="3">BTB domain-containing protein</fullName>
    </recommendedName>
</protein>
<proteinExistence type="predicted"/>
<evidence type="ECO:0000313" key="1">
    <source>
        <dbReference type="EMBL" id="KAJ7655945.1"/>
    </source>
</evidence>
<reference evidence="1" key="1">
    <citation type="submission" date="2023-03" db="EMBL/GenBank/DDBJ databases">
        <title>Massive genome expansion in bonnet fungi (Mycena s.s.) driven by repeated elements and novel gene families across ecological guilds.</title>
        <authorList>
            <consortium name="Lawrence Berkeley National Laboratory"/>
            <person name="Harder C.B."/>
            <person name="Miyauchi S."/>
            <person name="Viragh M."/>
            <person name="Kuo A."/>
            <person name="Thoen E."/>
            <person name="Andreopoulos B."/>
            <person name="Lu D."/>
            <person name="Skrede I."/>
            <person name="Drula E."/>
            <person name="Henrissat B."/>
            <person name="Morin E."/>
            <person name="Kohler A."/>
            <person name="Barry K."/>
            <person name="LaButti K."/>
            <person name="Morin E."/>
            <person name="Salamov A."/>
            <person name="Lipzen A."/>
            <person name="Mereny Z."/>
            <person name="Hegedus B."/>
            <person name="Baldrian P."/>
            <person name="Stursova M."/>
            <person name="Weitz H."/>
            <person name="Taylor A."/>
            <person name="Grigoriev I.V."/>
            <person name="Nagy L.G."/>
            <person name="Martin F."/>
            <person name="Kauserud H."/>
        </authorList>
    </citation>
    <scope>NUCLEOTIDE SEQUENCE</scope>
    <source>
        <strain evidence="1">CBHHK067</strain>
    </source>
</reference>
<evidence type="ECO:0008006" key="3">
    <source>
        <dbReference type="Google" id="ProtNLM"/>
    </source>
</evidence>
<name>A0AAD7G4N6_MYCRO</name>
<dbReference type="Proteomes" id="UP001221757">
    <property type="component" value="Unassembled WGS sequence"/>
</dbReference>
<evidence type="ECO:0000313" key="2">
    <source>
        <dbReference type="Proteomes" id="UP001221757"/>
    </source>
</evidence>
<dbReference type="AlphaFoldDB" id="A0AAD7G4N6"/>
<comment type="caution">
    <text evidence="1">The sequence shown here is derived from an EMBL/GenBank/DDBJ whole genome shotgun (WGS) entry which is preliminary data.</text>
</comment>
<dbReference type="EMBL" id="JARKIE010000304">
    <property type="protein sequence ID" value="KAJ7655945.1"/>
    <property type="molecule type" value="Genomic_DNA"/>
</dbReference>
<organism evidence="1 2">
    <name type="scientific">Mycena rosella</name>
    <name type="common">Pink bonnet</name>
    <name type="synonym">Agaricus rosellus</name>
    <dbReference type="NCBI Taxonomy" id="1033263"/>
    <lineage>
        <taxon>Eukaryota</taxon>
        <taxon>Fungi</taxon>
        <taxon>Dikarya</taxon>
        <taxon>Basidiomycota</taxon>
        <taxon>Agaricomycotina</taxon>
        <taxon>Agaricomycetes</taxon>
        <taxon>Agaricomycetidae</taxon>
        <taxon>Agaricales</taxon>
        <taxon>Marasmiineae</taxon>
        <taxon>Mycenaceae</taxon>
        <taxon>Mycena</taxon>
    </lineage>
</organism>
<gene>
    <name evidence="1" type="ORF">B0H17DRAFT_1146278</name>
</gene>
<keyword evidence="2" id="KW-1185">Reference proteome</keyword>
<accession>A0AAD7G4N6</accession>